<name>E0Y070_9PROT</name>
<dbReference type="Pfam" id="PF11902">
    <property type="entry name" value="DUF3422"/>
    <property type="match status" value="1"/>
</dbReference>
<evidence type="ECO:0000256" key="1">
    <source>
        <dbReference type="SAM" id="Phobius"/>
    </source>
</evidence>
<keyword evidence="1" id="KW-0812">Transmembrane</keyword>
<protein>
    <submittedName>
        <fullName evidence="2">Uncharacterized protein</fullName>
    </submittedName>
</protein>
<keyword evidence="1" id="KW-0472">Membrane</keyword>
<dbReference type="AlphaFoldDB" id="E0Y070"/>
<keyword evidence="1" id="KW-1133">Transmembrane helix</keyword>
<accession>E0Y070</accession>
<proteinExistence type="predicted"/>
<reference evidence="2" key="1">
    <citation type="journal article" date="2011" name="Environ. Microbiol.">
        <title>Time-series analyses of Monterey Bay coastal microbial picoplankton using a 'genome proxy' microarray.</title>
        <authorList>
            <person name="Rich V.I."/>
            <person name="Pham V.D."/>
            <person name="Eppley J."/>
            <person name="Shi Y."/>
            <person name="DeLong E.F."/>
        </authorList>
    </citation>
    <scope>NUCLEOTIDE SEQUENCE</scope>
</reference>
<sequence>MLNIKSHPLRESLSKELHARPFPVLDAPSQVIFLALTSNDDDEKYIQSLANELGGVDYVLGSGHYYQDLGGYSLKWERHTEFVTYTIFLDGEEKVPFSDIAVNHFPKNWLDSLTSQVITAVKLRVVAPASTKQVEHDILTNFHTAFQSESLAISYVLDKNSIVASDFKMDENGYIRFGVLPIGQLGRHRLGRIVQRLLEIETYRAMSMLTLPIAKKVFTRLTELEKDLATTVQEISGRAGTYKENLDTLMTIASEIEYLNAENAYRFGAGDAYSALVDQRIFVLREQRFLGRQTFSEFMMRRFSPTVRTCQAAQKRLQDISDRASRALDLLSTRVNVRTAAQNRTLLEQMDKRSELQLRLQETVEGLSVVAISYYGVNLLSYLLFPLAVFQGWEKYNLTALLVIPVAFSVLYMVRRVRRHLTKS</sequence>
<evidence type="ECO:0000313" key="2">
    <source>
        <dbReference type="EMBL" id="ADI20061.1"/>
    </source>
</evidence>
<dbReference type="EMBL" id="GU474937">
    <property type="protein sequence ID" value="ADI20061.1"/>
    <property type="molecule type" value="Genomic_DNA"/>
</dbReference>
<organism evidence="2">
    <name type="scientific">uncultured alpha proteobacterium EB080_L11F12</name>
    <dbReference type="NCBI Taxonomy" id="710795"/>
    <lineage>
        <taxon>Bacteria</taxon>
        <taxon>Pseudomonadati</taxon>
        <taxon>Pseudomonadota</taxon>
        <taxon>Alphaproteobacteria</taxon>
        <taxon>environmental samples</taxon>
    </lineage>
</organism>
<feature type="transmembrane region" description="Helical" evidence="1">
    <location>
        <begin position="396"/>
        <end position="414"/>
    </location>
</feature>
<feature type="transmembrane region" description="Helical" evidence="1">
    <location>
        <begin position="367"/>
        <end position="390"/>
    </location>
</feature>
<dbReference type="InterPro" id="IPR021830">
    <property type="entry name" value="DUF3422"/>
</dbReference>